<dbReference type="EMBL" id="BAAAPB010000001">
    <property type="protein sequence ID" value="GAA1947067.1"/>
    <property type="molecule type" value="Genomic_DNA"/>
</dbReference>
<dbReference type="PANTHER" id="PTHR32308">
    <property type="entry name" value="LYASE BETA SUBUNIT, PUTATIVE (AFU_ORTHOLOGUE AFUA_4G13030)-RELATED"/>
    <property type="match status" value="1"/>
</dbReference>
<organism evidence="5 6">
    <name type="scientific">Nocardioides panacihumi</name>
    <dbReference type="NCBI Taxonomy" id="400774"/>
    <lineage>
        <taxon>Bacteria</taxon>
        <taxon>Bacillati</taxon>
        <taxon>Actinomycetota</taxon>
        <taxon>Actinomycetes</taxon>
        <taxon>Propionibacteriales</taxon>
        <taxon>Nocardioidaceae</taxon>
        <taxon>Nocardioides</taxon>
    </lineage>
</organism>
<keyword evidence="3" id="KW-0460">Magnesium</keyword>
<name>A0ABN2Q8K0_9ACTN</name>
<dbReference type="RefSeq" id="WP_344041611.1">
    <property type="nucleotide sequence ID" value="NZ_BAAAPB010000001.1"/>
</dbReference>
<dbReference type="Pfam" id="PF03328">
    <property type="entry name" value="HpcH_HpaI"/>
    <property type="match status" value="1"/>
</dbReference>
<keyword evidence="6" id="KW-1185">Reference proteome</keyword>
<evidence type="ECO:0000256" key="2">
    <source>
        <dbReference type="ARBA" id="ARBA00022723"/>
    </source>
</evidence>
<feature type="domain" description="HpcH/HpaI aldolase/citrate lyase" evidence="4">
    <location>
        <begin position="9"/>
        <end position="223"/>
    </location>
</feature>
<dbReference type="Proteomes" id="UP001500571">
    <property type="component" value="Unassembled WGS sequence"/>
</dbReference>
<keyword evidence="5" id="KW-0456">Lyase</keyword>
<sequence>MTTAFRPRRSVLYMPGANERALEKAKTLPVDALILDLEDSVAPDAKAVARENVVTAVASGEYGRRELTIRINGADTEWHADDLRAAAAVGPDAIVVPKVNSPEAVLGLVDAIEAAGAPEKTRLWAMIESPYAILHAEEIAAASDRLAVLVLGTNDLVKELFIDHVAGRGPLVTSLQLAVLAARATGKVVLDGVYNDVKDVEGYLAEVEQGRQFGFDGKTIIHPGQIEGANAGFAPSDQAIEEARGLIGAWEDGAGKGVVTYNGKMVESLHVESARRTLSIAEAIAGLG</sequence>
<dbReference type="GO" id="GO:0016829">
    <property type="term" value="F:lyase activity"/>
    <property type="evidence" value="ECO:0007669"/>
    <property type="project" value="UniProtKB-KW"/>
</dbReference>
<comment type="caution">
    <text evidence="5">The sequence shown here is derived from an EMBL/GenBank/DDBJ whole genome shotgun (WGS) entry which is preliminary data.</text>
</comment>
<protein>
    <submittedName>
        <fullName evidence="5">CoA ester lyase</fullName>
    </submittedName>
</protein>
<reference evidence="5 6" key="1">
    <citation type="journal article" date="2019" name="Int. J. Syst. Evol. Microbiol.">
        <title>The Global Catalogue of Microorganisms (GCM) 10K type strain sequencing project: providing services to taxonomists for standard genome sequencing and annotation.</title>
        <authorList>
            <consortium name="The Broad Institute Genomics Platform"/>
            <consortium name="The Broad Institute Genome Sequencing Center for Infectious Disease"/>
            <person name="Wu L."/>
            <person name="Ma J."/>
        </authorList>
    </citation>
    <scope>NUCLEOTIDE SEQUENCE [LARGE SCALE GENOMIC DNA]</scope>
    <source>
        <strain evidence="5 6">JCM 15309</strain>
    </source>
</reference>
<dbReference type="InterPro" id="IPR040442">
    <property type="entry name" value="Pyrv_kinase-like_dom_sf"/>
</dbReference>
<dbReference type="PIRSF" id="PIRSF015582">
    <property type="entry name" value="Cit_lyase_B"/>
    <property type="match status" value="1"/>
</dbReference>
<dbReference type="Gene3D" id="3.20.20.60">
    <property type="entry name" value="Phosphoenolpyruvate-binding domains"/>
    <property type="match status" value="1"/>
</dbReference>
<dbReference type="InterPro" id="IPR011206">
    <property type="entry name" value="Citrate_lyase_beta/mcl1/mcl2"/>
</dbReference>
<evidence type="ECO:0000259" key="4">
    <source>
        <dbReference type="Pfam" id="PF03328"/>
    </source>
</evidence>
<dbReference type="InterPro" id="IPR015813">
    <property type="entry name" value="Pyrv/PenolPyrv_kinase-like_dom"/>
</dbReference>
<comment type="cofactor">
    <cofactor evidence="1">
        <name>Mg(2+)</name>
        <dbReference type="ChEBI" id="CHEBI:18420"/>
    </cofactor>
</comment>
<proteinExistence type="predicted"/>
<dbReference type="SUPFAM" id="SSF51621">
    <property type="entry name" value="Phosphoenolpyruvate/pyruvate domain"/>
    <property type="match status" value="1"/>
</dbReference>
<evidence type="ECO:0000313" key="6">
    <source>
        <dbReference type="Proteomes" id="UP001500571"/>
    </source>
</evidence>
<evidence type="ECO:0000313" key="5">
    <source>
        <dbReference type="EMBL" id="GAA1947067.1"/>
    </source>
</evidence>
<keyword evidence="2" id="KW-0479">Metal-binding</keyword>
<dbReference type="PANTHER" id="PTHR32308:SF10">
    <property type="entry name" value="CITRATE LYASE SUBUNIT BETA"/>
    <property type="match status" value="1"/>
</dbReference>
<evidence type="ECO:0000256" key="3">
    <source>
        <dbReference type="ARBA" id="ARBA00022842"/>
    </source>
</evidence>
<accession>A0ABN2Q8K0</accession>
<evidence type="ECO:0000256" key="1">
    <source>
        <dbReference type="ARBA" id="ARBA00001946"/>
    </source>
</evidence>
<dbReference type="InterPro" id="IPR005000">
    <property type="entry name" value="Aldolase/citrate-lyase_domain"/>
</dbReference>
<gene>
    <name evidence="5" type="ORF">GCM10009798_02620</name>
</gene>